<evidence type="ECO:0000256" key="1">
    <source>
        <dbReference type="SAM" id="MobiDB-lite"/>
    </source>
</evidence>
<sequence length="102" mass="11000">MEDSRLVMRSDEPRGRGSGCGRDGVGDGEGAKGEAGGGDQAQRCEGGRAEWAQNQNQDQNRADGKRQRCLPGRLASLHCVVLPLCCLPSRPLEIHRASESRK</sequence>
<reference evidence="2" key="1">
    <citation type="submission" date="2018-03" db="EMBL/GenBank/DDBJ databases">
        <authorList>
            <person name="Guldener U."/>
        </authorList>
    </citation>
    <scope>NUCLEOTIDE SEQUENCE [LARGE SCALE GENOMIC DNA]</scope>
    <source>
        <strain evidence="2">ATCC34888</strain>
    </source>
</reference>
<feature type="region of interest" description="Disordered" evidence="1">
    <location>
        <begin position="1"/>
        <end position="46"/>
    </location>
</feature>
<keyword evidence="3" id="KW-1185">Reference proteome</keyword>
<dbReference type="Proteomes" id="UP000325008">
    <property type="component" value="Unassembled WGS sequence"/>
</dbReference>
<dbReference type="EMBL" id="OOIQ01000015">
    <property type="protein sequence ID" value="SPO47766.1"/>
    <property type="molecule type" value="Genomic_DNA"/>
</dbReference>
<feature type="compositionally biased region" description="Basic and acidic residues" evidence="1">
    <location>
        <begin position="1"/>
        <end position="15"/>
    </location>
</feature>
<accession>A0A5C3FU40</accession>
<dbReference type="AlphaFoldDB" id="A0A5C3FU40"/>
<gene>
    <name evidence="2" type="ORF">PSANT_05454</name>
</gene>
<protein>
    <submittedName>
        <fullName evidence="2">Uncharacterized protein</fullName>
    </submittedName>
</protein>
<comment type="caution">
    <text evidence="2">The sequence shown here is derived from an EMBL/GenBank/DDBJ whole genome shotgun (WGS) entry which is preliminary data.</text>
</comment>
<evidence type="ECO:0000313" key="2">
    <source>
        <dbReference type="EMBL" id="SPO47766.1"/>
    </source>
</evidence>
<name>A0A5C3FU40_PSEA2</name>
<organism evidence="2 3">
    <name type="scientific">Pseudozyma antarctica</name>
    <name type="common">Yeast</name>
    <name type="synonym">Candida antarctica</name>
    <dbReference type="NCBI Taxonomy" id="84753"/>
    <lineage>
        <taxon>Eukaryota</taxon>
        <taxon>Fungi</taxon>
        <taxon>Dikarya</taxon>
        <taxon>Basidiomycota</taxon>
        <taxon>Ustilaginomycotina</taxon>
        <taxon>Ustilaginomycetes</taxon>
        <taxon>Ustilaginales</taxon>
        <taxon>Ustilaginaceae</taxon>
        <taxon>Moesziomyces</taxon>
    </lineage>
</organism>
<proteinExistence type="predicted"/>
<evidence type="ECO:0000313" key="3">
    <source>
        <dbReference type="Proteomes" id="UP000325008"/>
    </source>
</evidence>